<dbReference type="Proteomes" id="UP000077671">
    <property type="component" value="Unassembled WGS sequence"/>
</dbReference>
<evidence type="ECO:0000313" key="1">
    <source>
        <dbReference type="EMBL" id="KAE8259773.1"/>
    </source>
</evidence>
<proteinExistence type="predicted"/>
<accession>A0A177VHM9</accession>
<protein>
    <submittedName>
        <fullName evidence="1">Uncharacterized protein</fullName>
    </submittedName>
</protein>
<comment type="caution">
    <text evidence="1">The sequence shown here is derived from an EMBL/GenBank/DDBJ whole genome shotgun (WGS) entry which is preliminary data.</text>
</comment>
<sequence>MASEDDRKDKIDATTEERTPRNDADRKNVEEREYGKDVKGSFDLRDGFGFGEALNFGKDCGFGRGGFSGGGPYGGLGGYVGFEGSNFYGVHSFDDSGKADFSKKEKEKLAKRIDNADQHNVAA</sequence>
<dbReference type="AlphaFoldDB" id="A0A177VHM9"/>
<name>A0A177VHM9_9BASI</name>
<reference evidence="1" key="2">
    <citation type="journal article" date="2019" name="IMA Fungus">
        <title>Genome sequencing and comparison of five Tilletia species to identify candidate genes for the detection of regulated species infecting wheat.</title>
        <authorList>
            <person name="Nguyen H.D.T."/>
            <person name="Sultana T."/>
            <person name="Kesanakurti P."/>
            <person name="Hambleton S."/>
        </authorList>
    </citation>
    <scope>NUCLEOTIDE SEQUENCE</scope>
    <source>
        <strain evidence="1">DAOMC 238032</strain>
    </source>
</reference>
<organism evidence="1 2">
    <name type="scientific">Tilletia caries</name>
    <name type="common">wheat bunt fungus</name>
    <dbReference type="NCBI Taxonomy" id="13290"/>
    <lineage>
        <taxon>Eukaryota</taxon>
        <taxon>Fungi</taxon>
        <taxon>Dikarya</taxon>
        <taxon>Basidiomycota</taxon>
        <taxon>Ustilaginomycotina</taxon>
        <taxon>Exobasidiomycetes</taxon>
        <taxon>Tilletiales</taxon>
        <taxon>Tilletiaceae</taxon>
        <taxon>Tilletia</taxon>
    </lineage>
</organism>
<dbReference type="EMBL" id="LWDD02000504">
    <property type="protein sequence ID" value="KAE8259773.1"/>
    <property type="molecule type" value="Genomic_DNA"/>
</dbReference>
<gene>
    <name evidence="1" type="ORF">A4X03_0g3994</name>
</gene>
<evidence type="ECO:0000313" key="2">
    <source>
        <dbReference type="Proteomes" id="UP000077671"/>
    </source>
</evidence>
<reference evidence="1" key="1">
    <citation type="submission" date="2016-04" db="EMBL/GenBank/DDBJ databases">
        <authorList>
            <person name="Nguyen H.D."/>
            <person name="Kesanakurti P."/>
            <person name="Cullis J."/>
            <person name="Levesque C.A."/>
            <person name="Hambleton S."/>
        </authorList>
    </citation>
    <scope>NUCLEOTIDE SEQUENCE</scope>
    <source>
        <strain evidence="1">DAOMC 238032</strain>
    </source>
</reference>